<dbReference type="Proteomes" id="UP001155144">
    <property type="component" value="Unassembled WGS sequence"/>
</dbReference>
<accession>A0A9X2V6L9</accession>
<proteinExistence type="predicted"/>
<evidence type="ECO:0000256" key="1">
    <source>
        <dbReference type="SAM" id="MobiDB-lite"/>
    </source>
</evidence>
<comment type="caution">
    <text evidence="2">The sequence shown here is derived from an EMBL/GenBank/DDBJ whole genome shotgun (WGS) entry which is preliminary data.</text>
</comment>
<dbReference type="EMBL" id="JANUBL010000005">
    <property type="protein sequence ID" value="MCS4122287.1"/>
    <property type="molecule type" value="Genomic_DNA"/>
</dbReference>
<feature type="region of interest" description="Disordered" evidence="1">
    <location>
        <begin position="63"/>
        <end position="82"/>
    </location>
</feature>
<organism evidence="2 3">
    <name type="scientific">Salinibacter ruber</name>
    <dbReference type="NCBI Taxonomy" id="146919"/>
    <lineage>
        <taxon>Bacteria</taxon>
        <taxon>Pseudomonadati</taxon>
        <taxon>Rhodothermota</taxon>
        <taxon>Rhodothermia</taxon>
        <taxon>Rhodothermales</taxon>
        <taxon>Salinibacteraceae</taxon>
        <taxon>Salinibacter</taxon>
    </lineage>
</organism>
<sequence length="95" mass="10228">MIRAGHAPEAQIFRATAPQGHLLSWLSGHQRTGRGSFRLSVDDQATGDQAIDDQADITCATEPSAARDHKLSGSQTSCDRLPPLEVGAINDLRYT</sequence>
<protein>
    <submittedName>
        <fullName evidence="2">Uncharacterized protein</fullName>
    </submittedName>
</protein>
<reference evidence="2" key="1">
    <citation type="submission" date="2022-08" db="EMBL/GenBank/DDBJ databases">
        <title>Genomic Encyclopedia of Type Strains, Phase V (KMG-V): Genome sequencing to study the core and pangenomes of soil and plant-associated prokaryotes.</title>
        <authorList>
            <person name="Whitman W."/>
        </authorList>
    </citation>
    <scope>NUCLEOTIDE SEQUENCE</scope>
    <source>
        <strain evidence="2">SP3026</strain>
    </source>
</reference>
<gene>
    <name evidence="2" type="ORF">GGP45_002647</name>
</gene>
<name>A0A9X2V6L9_9BACT</name>
<evidence type="ECO:0000313" key="2">
    <source>
        <dbReference type="EMBL" id="MCS4122287.1"/>
    </source>
</evidence>
<evidence type="ECO:0000313" key="3">
    <source>
        <dbReference type="Proteomes" id="UP001155144"/>
    </source>
</evidence>
<dbReference type="AlphaFoldDB" id="A0A9X2V6L9"/>